<feature type="compositionally biased region" description="Low complexity" evidence="1">
    <location>
        <begin position="248"/>
        <end position="262"/>
    </location>
</feature>
<keyword evidence="3" id="KW-1185">Reference proteome</keyword>
<evidence type="ECO:0000313" key="3">
    <source>
        <dbReference type="Proteomes" id="UP000595140"/>
    </source>
</evidence>
<name>A0A484N0C7_9ASTE</name>
<feature type="region of interest" description="Disordered" evidence="1">
    <location>
        <begin position="190"/>
        <end position="277"/>
    </location>
</feature>
<proteinExistence type="predicted"/>
<dbReference type="EMBL" id="OOIL02005377">
    <property type="protein sequence ID" value="VFQ94572.1"/>
    <property type="molecule type" value="Genomic_DNA"/>
</dbReference>
<organism evidence="2 3">
    <name type="scientific">Cuscuta campestris</name>
    <dbReference type="NCBI Taxonomy" id="132261"/>
    <lineage>
        <taxon>Eukaryota</taxon>
        <taxon>Viridiplantae</taxon>
        <taxon>Streptophyta</taxon>
        <taxon>Embryophyta</taxon>
        <taxon>Tracheophyta</taxon>
        <taxon>Spermatophyta</taxon>
        <taxon>Magnoliopsida</taxon>
        <taxon>eudicotyledons</taxon>
        <taxon>Gunneridae</taxon>
        <taxon>Pentapetalae</taxon>
        <taxon>asterids</taxon>
        <taxon>lamiids</taxon>
        <taxon>Solanales</taxon>
        <taxon>Convolvulaceae</taxon>
        <taxon>Cuscuteae</taxon>
        <taxon>Cuscuta</taxon>
        <taxon>Cuscuta subgen. Grammica</taxon>
        <taxon>Cuscuta sect. Cleistogrammica</taxon>
    </lineage>
</organism>
<reference evidence="2 3" key="1">
    <citation type="submission" date="2018-04" db="EMBL/GenBank/DDBJ databases">
        <authorList>
            <person name="Vogel A."/>
        </authorList>
    </citation>
    <scope>NUCLEOTIDE SEQUENCE [LARGE SCALE GENOMIC DNA]</scope>
</reference>
<gene>
    <name evidence="2" type="ORF">CCAM_LOCUS36348</name>
</gene>
<sequence length="277" mass="30433">MIQRAKRTKVQWSETFSRNDKEVLCNAFSELAYQTQDGCLQKAASSSNTDGNSLEKYVSPLKISSRKKIWICGFLLKNIAGNSGNTHMVMDEKKEGIRHVESIGGNIDEGAEVVQDVVLIMDGTCVKLLVQTWELVNRKTRLFWNSTNKCNNLPEGFEIAADFAEVLMDSDLESPQHLVDDKAEGQRIARPEANPGLSSPLPLSDPQPPTTALPRKNLDPTLLNSDLGAEIRRQKENPQCQAQGDGGSSSFSSSSGPKKSYSAIVNQPPPSQKSKRS</sequence>
<evidence type="ECO:0000256" key="1">
    <source>
        <dbReference type="SAM" id="MobiDB-lite"/>
    </source>
</evidence>
<dbReference type="Proteomes" id="UP000595140">
    <property type="component" value="Unassembled WGS sequence"/>
</dbReference>
<protein>
    <submittedName>
        <fullName evidence="2">Uncharacterized protein</fullName>
    </submittedName>
</protein>
<accession>A0A484N0C7</accession>
<evidence type="ECO:0000313" key="2">
    <source>
        <dbReference type="EMBL" id="VFQ94572.1"/>
    </source>
</evidence>
<dbReference type="AlphaFoldDB" id="A0A484N0C7"/>